<evidence type="ECO:0000313" key="2">
    <source>
        <dbReference type="EMBL" id="PWJ78658.1"/>
    </source>
</evidence>
<dbReference type="SMART" id="SM00850">
    <property type="entry name" value="LytTR"/>
    <property type="match status" value="1"/>
</dbReference>
<reference evidence="2 3" key="1">
    <citation type="submission" date="2018-05" db="EMBL/GenBank/DDBJ databases">
        <authorList>
            <person name="Goeker M."/>
            <person name="Huntemann M."/>
            <person name="Clum A."/>
            <person name="Pillay M."/>
            <person name="Palaniappan K."/>
            <person name="Varghese N."/>
            <person name="Mikhailova N."/>
            <person name="Stamatis D."/>
            <person name="Reddy T."/>
            <person name="Daum C."/>
            <person name="Shapiro N."/>
            <person name="Ivanova N."/>
            <person name="Kyrpides N."/>
            <person name="Woyke T."/>
        </authorList>
    </citation>
    <scope>NUCLEOTIDE SEQUENCE [LARGE SCALE GENOMIC DNA]</scope>
    <source>
        <strain evidence="2 3">DSM 26524</strain>
    </source>
</reference>
<dbReference type="Gene3D" id="2.40.50.1020">
    <property type="entry name" value="LytTr DNA-binding domain"/>
    <property type="match status" value="1"/>
</dbReference>
<accession>A0AB73T8X0</accession>
<comment type="caution">
    <text evidence="2">The sequence shown here is derived from an EMBL/GenBank/DDBJ whole genome shotgun (WGS) entry which is preliminary data.</text>
</comment>
<dbReference type="Pfam" id="PF04397">
    <property type="entry name" value="LytTR"/>
    <property type="match status" value="1"/>
</dbReference>
<dbReference type="GO" id="GO:0000156">
    <property type="term" value="F:phosphorelay response regulator activity"/>
    <property type="evidence" value="ECO:0007669"/>
    <property type="project" value="InterPro"/>
</dbReference>
<dbReference type="PANTHER" id="PTHR37299:SF1">
    <property type="entry name" value="STAGE 0 SPORULATION PROTEIN A HOMOLOG"/>
    <property type="match status" value="1"/>
</dbReference>
<evidence type="ECO:0000259" key="1">
    <source>
        <dbReference type="PROSITE" id="PS50930"/>
    </source>
</evidence>
<evidence type="ECO:0000313" key="3">
    <source>
        <dbReference type="Proteomes" id="UP000245412"/>
    </source>
</evidence>
<dbReference type="InterPro" id="IPR032710">
    <property type="entry name" value="NTF2-like_dom_sf"/>
</dbReference>
<name>A0AB73T8X0_9FIRM</name>
<dbReference type="InterPro" id="IPR007492">
    <property type="entry name" value="LytTR_DNA-bd_dom"/>
</dbReference>
<feature type="domain" description="HTH LytTR-type" evidence="1">
    <location>
        <begin position="157"/>
        <end position="244"/>
    </location>
</feature>
<dbReference type="GO" id="GO:0003677">
    <property type="term" value="F:DNA binding"/>
    <property type="evidence" value="ECO:0007669"/>
    <property type="project" value="InterPro"/>
</dbReference>
<organism evidence="2 3">
    <name type="scientific">Murimonas intestini</name>
    <dbReference type="NCBI Taxonomy" id="1337051"/>
    <lineage>
        <taxon>Bacteria</taxon>
        <taxon>Bacillati</taxon>
        <taxon>Bacillota</taxon>
        <taxon>Clostridia</taxon>
        <taxon>Lachnospirales</taxon>
        <taxon>Lachnospiraceae</taxon>
        <taxon>Murimonas</taxon>
    </lineage>
</organism>
<dbReference type="EMBL" id="QGGY01000001">
    <property type="protein sequence ID" value="PWJ78658.1"/>
    <property type="molecule type" value="Genomic_DNA"/>
</dbReference>
<proteinExistence type="predicted"/>
<sequence>MEDLKKQLLGIINEVIDDARRGERPKDWSFLHPDIKFMEGYKNSKIQGEQNAKSLIEQMAGWGTAQDIQILSSKIMQLHTDSCMLICIIEIEKKSAKPEAVYSIGKYTVKFSFLWKQVENVWKILYIHMSQPEKADNPILLDNAVKIPDETSNDLWLNPKELLYVEAKNVRSELHFRERLVMAQESLSEWEKKLPDYFLRIHRSYLVNTGYITRLERYCVHLRGGDVLPVPAKKYSQIRRQVLDGAK</sequence>
<dbReference type="RefSeq" id="WP_187374110.1">
    <property type="nucleotide sequence ID" value="NZ_CABJAT010000001.1"/>
</dbReference>
<dbReference type="AlphaFoldDB" id="A0AB73T8X0"/>
<protein>
    <submittedName>
        <fullName evidence="2">SnoaL-like protein</fullName>
    </submittedName>
</protein>
<dbReference type="PROSITE" id="PS50930">
    <property type="entry name" value="HTH_LYTTR"/>
    <property type="match status" value="1"/>
</dbReference>
<dbReference type="InterPro" id="IPR046947">
    <property type="entry name" value="LytR-like"/>
</dbReference>
<keyword evidence="3" id="KW-1185">Reference proteome</keyword>
<gene>
    <name evidence="2" type="ORF">C7383_10126</name>
</gene>
<dbReference type="SUPFAM" id="SSF54427">
    <property type="entry name" value="NTF2-like"/>
    <property type="match status" value="1"/>
</dbReference>
<dbReference type="PANTHER" id="PTHR37299">
    <property type="entry name" value="TRANSCRIPTIONAL REGULATOR-RELATED"/>
    <property type="match status" value="1"/>
</dbReference>
<dbReference type="Proteomes" id="UP000245412">
    <property type="component" value="Unassembled WGS sequence"/>
</dbReference>